<dbReference type="GO" id="GO:0016020">
    <property type="term" value="C:membrane"/>
    <property type="evidence" value="ECO:0007669"/>
    <property type="project" value="InterPro"/>
</dbReference>
<dbReference type="GO" id="GO:0009401">
    <property type="term" value="P:phosphoenolpyruvate-dependent sugar phosphotransferase system"/>
    <property type="evidence" value="ECO:0007669"/>
    <property type="project" value="InterPro"/>
</dbReference>
<gene>
    <name evidence="3" type="ORF">FD15_GL002211</name>
</gene>
<dbReference type="AlphaFoldDB" id="A0A0R2DNH0"/>
<dbReference type="PANTHER" id="PTHR33989:SF4">
    <property type="entry name" value="PTS SYSTEM N,N'-DIACETYLCHITOBIOSE-SPECIFIC EIIC COMPONENT"/>
    <property type="match status" value="1"/>
</dbReference>
<dbReference type="PANTHER" id="PTHR33989">
    <property type="match status" value="1"/>
</dbReference>
<feature type="transmembrane region" description="Helical" evidence="1">
    <location>
        <begin position="282"/>
        <end position="301"/>
    </location>
</feature>
<dbReference type="eggNOG" id="COG1455">
    <property type="taxonomic scope" value="Bacteria"/>
</dbReference>
<comment type="caution">
    <text evidence="3">The sequence shown here is derived from an EMBL/GenBank/DDBJ whole genome shotgun (WGS) entry which is preliminary data.</text>
</comment>
<sequence length="428" mass="48615">MMMNKLTVYLCKIQRRQQKWPWLRSCYFGLRKTAPLLLIGILLQCLALSFFQPHGFFNVIYHLEDQKWLSEANMIVHSLSCIVFSMTLLLLCVAVAWYRGHLFAKRESIPSMVTALFLLFLINFRVRRVPADGTGQIILSGRIPFIEVLVIGLISAYFYHWIKNYLRLKSIWSLATATVFLGVVLKGARHLLNLGLFSNFSGTAFAEISSLLGDDQHQVVTIIMREIGRNLFIWCGFISPDQVLIAHTDSDLSRANLSAALIKDNLEGLPHPLNIYSLSDSFAVLGGYGQLLALILLFLLFSSRRRWRRRAWRNLVPVFLNINSGFLAEIPVFFNVVLLIPFVFVPVISILLGAFAIDFGLIPPSVYQVPLNTPTFLNAFMGTNGHWSALIFTIIILLISMALYYPFFKALDTPTAYLEQKRGTKNEK</sequence>
<dbReference type="PATRIC" id="fig|1423806.3.peg.2259"/>
<evidence type="ECO:0000313" key="4">
    <source>
        <dbReference type="Proteomes" id="UP000050961"/>
    </source>
</evidence>
<dbReference type="Proteomes" id="UP000050961">
    <property type="component" value="Unassembled WGS sequence"/>
</dbReference>
<feature type="transmembrane region" description="Helical" evidence="1">
    <location>
        <begin position="75"/>
        <end position="97"/>
    </location>
</feature>
<dbReference type="InterPro" id="IPR051088">
    <property type="entry name" value="PTS_Sugar-EIIC/EIIB"/>
</dbReference>
<feature type="transmembrane region" description="Helical" evidence="1">
    <location>
        <begin position="387"/>
        <end position="407"/>
    </location>
</feature>
<keyword evidence="4" id="KW-1185">Reference proteome</keyword>
<name>A0A0R2DNH0_9LACO</name>
<dbReference type="GO" id="GO:0008982">
    <property type="term" value="F:protein-N(PI)-phosphohistidine-sugar phosphotransferase activity"/>
    <property type="evidence" value="ECO:0007669"/>
    <property type="project" value="InterPro"/>
</dbReference>
<dbReference type="EMBL" id="AYZF01000017">
    <property type="protein sequence ID" value="KRN05647.1"/>
    <property type="molecule type" value="Genomic_DNA"/>
</dbReference>
<feature type="transmembrane region" description="Helical" evidence="1">
    <location>
        <begin position="171"/>
        <end position="192"/>
    </location>
</feature>
<organism evidence="3 4">
    <name type="scientific">Liquorilactobacillus sucicola DSM 21376 = JCM 15457</name>
    <dbReference type="NCBI Taxonomy" id="1423806"/>
    <lineage>
        <taxon>Bacteria</taxon>
        <taxon>Bacillati</taxon>
        <taxon>Bacillota</taxon>
        <taxon>Bacilli</taxon>
        <taxon>Lactobacillales</taxon>
        <taxon>Lactobacillaceae</taxon>
        <taxon>Liquorilactobacillus</taxon>
    </lineage>
</organism>
<feature type="transmembrane region" description="Helical" evidence="1">
    <location>
        <begin position="332"/>
        <end position="357"/>
    </location>
</feature>
<evidence type="ECO:0000256" key="1">
    <source>
        <dbReference type="SAM" id="Phobius"/>
    </source>
</evidence>
<keyword evidence="1" id="KW-1133">Transmembrane helix</keyword>
<protein>
    <recommendedName>
        <fullName evidence="2">PTS EIIC type-3 domain-containing protein</fullName>
    </recommendedName>
</protein>
<feature type="transmembrane region" description="Helical" evidence="1">
    <location>
        <begin position="109"/>
        <end position="126"/>
    </location>
</feature>
<keyword evidence="1" id="KW-0812">Transmembrane</keyword>
<reference evidence="3 4" key="1">
    <citation type="journal article" date="2015" name="Genome Announc.">
        <title>Expanding the biotechnology potential of lactobacilli through comparative genomics of 213 strains and associated genera.</title>
        <authorList>
            <person name="Sun Z."/>
            <person name="Harris H.M."/>
            <person name="McCann A."/>
            <person name="Guo C."/>
            <person name="Argimon S."/>
            <person name="Zhang W."/>
            <person name="Yang X."/>
            <person name="Jeffery I.B."/>
            <person name="Cooney J.C."/>
            <person name="Kagawa T.F."/>
            <person name="Liu W."/>
            <person name="Song Y."/>
            <person name="Salvetti E."/>
            <person name="Wrobel A."/>
            <person name="Rasinkangas P."/>
            <person name="Parkhill J."/>
            <person name="Rea M.C."/>
            <person name="O'Sullivan O."/>
            <person name="Ritari J."/>
            <person name="Douillard F.P."/>
            <person name="Paul Ross R."/>
            <person name="Yang R."/>
            <person name="Briner A.E."/>
            <person name="Felis G.E."/>
            <person name="de Vos W.M."/>
            <person name="Barrangou R."/>
            <person name="Klaenhammer T.R."/>
            <person name="Caufield P.W."/>
            <person name="Cui Y."/>
            <person name="Zhang H."/>
            <person name="O'Toole P.W."/>
        </authorList>
    </citation>
    <scope>NUCLEOTIDE SEQUENCE [LARGE SCALE GENOMIC DNA]</scope>
    <source>
        <strain evidence="3 4">DSM 21376</strain>
    </source>
</reference>
<evidence type="ECO:0000259" key="2">
    <source>
        <dbReference type="PROSITE" id="PS51105"/>
    </source>
</evidence>
<feature type="transmembrane region" description="Helical" evidence="1">
    <location>
        <begin position="138"/>
        <end position="159"/>
    </location>
</feature>
<keyword evidence="1" id="KW-0472">Membrane</keyword>
<proteinExistence type="predicted"/>
<dbReference type="RefSeq" id="WP_056967470.1">
    <property type="nucleotide sequence ID" value="NZ_AYZF01000017.1"/>
</dbReference>
<dbReference type="PROSITE" id="PS51105">
    <property type="entry name" value="PTS_EIIC_TYPE_3"/>
    <property type="match status" value="1"/>
</dbReference>
<evidence type="ECO:0000313" key="3">
    <source>
        <dbReference type="EMBL" id="KRN05647.1"/>
    </source>
</evidence>
<feature type="domain" description="PTS EIIC type-3" evidence="2">
    <location>
        <begin position="6"/>
        <end position="407"/>
    </location>
</feature>
<accession>A0A0R2DNH0</accession>
<dbReference type="STRING" id="1423806.FD15_GL002211"/>
<dbReference type="InterPro" id="IPR004501">
    <property type="entry name" value="PTS_EIIC_3"/>
</dbReference>